<evidence type="ECO:0000256" key="2">
    <source>
        <dbReference type="ARBA" id="ARBA00009423"/>
    </source>
</evidence>
<feature type="compositionally biased region" description="Polar residues" evidence="8">
    <location>
        <begin position="374"/>
        <end position="397"/>
    </location>
</feature>
<dbReference type="AlphaFoldDB" id="A0AAE1D3Q7"/>
<evidence type="ECO:0000256" key="6">
    <source>
        <dbReference type="ARBA" id="ARBA00023212"/>
    </source>
</evidence>
<dbReference type="Gene3D" id="1.20.5.1700">
    <property type="match status" value="1"/>
</dbReference>
<comment type="caution">
    <text evidence="10">The sequence shown here is derived from an EMBL/GenBank/DDBJ whole genome shotgun (WGS) entry which is preliminary data.</text>
</comment>
<dbReference type="PANTHER" id="PTHR13924">
    <property type="entry name" value="TRANSFORMING ACIDIC COILED-COIL CONTAINING PROTEIN 1/2"/>
    <property type="match status" value="1"/>
</dbReference>
<keyword evidence="5 7" id="KW-0175">Coiled coil</keyword>
<dbReference type="PANTHER" id="PTHR13924:SF10">
    <property type="entry name" value="TRANSFORMING ACIDIC COILED-COIL PROTEIN, ISOFORM K"/>
    <property type="match status" value="1"/>
</dbReference>
<accession>A0AAE1D3Q7</accession>
<evidence type="ECO:0000256" key="5">
    <source>
        <dbReference type="ARBA" id="ARBA00023054"/>
    </source>
</evidence>
<evidence type="ECO:0000256" key="7">
    <source>
        <dbReference type="SAM" id="Coils"/>
    </source>
</evidence>
<name>A0AAE1D3Q7_9GAST</name>
<feature type="coiled-coil region" evidence="7">
    <location>
        <begin position="456"/>
        <end position="511"/>
    </location>
</feature>
<keyword evidence="6" id="KW-0206">Cytoskeleton</keyword>
<organism evidence="10 11">
    <name type="scientific">Elysia crispata</name>
    <name type="common">lettuce slug</name>
    <dbReference type="NCBI Taxonomy" id="231223"/>
    <lineage>
        <taxon>Eukaryota</taxon>
        <taxon>Metazoa</taxon>
        <taxon>Spiralia</taxon>
        <taxon>Lophotrochozoa</taxon>
        <taxon>Mollusca</taxon>
        <taxon>Gastropoda</taxon>
        <taxon>Heterobranchia</taxon>
        <taxon>Euthyneura</taxon>
        <taxon>Panpulmonata</taxon>
        <taxon>Sacoglossa</taxon>
        <taxon>Placobranchoidea</taxon>
        <taxon>Plakobranchidae</taxon>
        <taxon>Elysia</taxon>
    </lineage>
</organism>
<keyword evidence="11" id="KW-1185">Reference proteome</keyword>
<dbReference type="Gene3D" id="1.10.287.1490">
    <property type="match status" value="1"/>
</dbReference>
<feature type="compositionally biased region" description="Basic residues" evidence="8">
    <location>
        <begin position="128"/>
        <end position="148"/>
    </location>
</feature>
<evidence type="ECO:0000256" key="8">
    <source>
        <dbReference type="SAM" id="MobiDB-lite"/>
    </source>
</evidence>
<dbReference type="GO" id="GO:0005856">
    <property type="term" value="C:cytoskeleton"/>
    <property type="evidence" value="ECO:0007669"/>
    <property type="project" value="UniProtKB-SubCell"/>
</dbReference>
<feature type="compositionally biased region" description="Polar residues" evidence="8">
    <location>
        <begin position="297"/>
        <end position="307"/>
    </location>
</feature>
<feature type="coiled-coil region" evidence="7">
    <location>
        <begin position="544"/>
        <end position="642"/>
    </location>
</feature>
<evidence type="ECO:0000313" key="11">
    <source>
        <dbReference type="Proteomes" id="UP001283361"/>
    </source>
</evidence>
<evidence type="ECO:0000256" key="1">
    <source>
        <dbReference type="ARBA" id="ARBA00004245"/>
    </source>
</evidence>
<proteinExistence type="inferred from homology"/>
<keyword evidence="3" id="KW-0963">Cytoplasm</keyword>
<feature type="region of interest" description="Disordered" evidence="8">
    <location>
        <begin position="114"/>
        <end position="154"/>
    </location>
</feature>
<feature type="domain" description="Transforming acidic coiled-coil-containing protein C-terminal" evidence="9">
    <location>
        <begin position="459"/>
        <end position="640"/>
    </location>
</feature>
<dbReference type="GO" id="GO:0007052">
    <property type="term" value="P:mitotic spindle organization"/>
    <property type="evidence" value="ECO:0007669"/>
    <property type="project" value="InterPro"/>
</dbReference>
<evidence type="ECO:0000256" key="3">
    <source>
        <dbReference type="ARBA" id="ARBA00022490"/>
    </source>
</evidence>
<dbReference type="GO" id="GO:0007097">
    <property type="term" value="P:nuclear migration"/>
    <property type="evidence" value="ECO:0007669"/>
    <property type="project" value="TreeGrafter"/>
</dbReference>
<comment type="similarity">
    <text evidence="2">Belongs to the TACC family.</text>
</comment>
<dbReference type="Pfam" id="PF05010">
    <property type="entry name" value="TACC_C"/>
    <property type="match status" value="1"/>
</dbReference>
<feature type="region of interest" description="Disordered" evidence="8">
    <location>
        <begin position="169"/>
        <end position="410"/>
    </location>
</feature>
<feature type="compositionally biased region" description="Polar residues" evidence="8">
    <location>
        <begin position="34"/>
        <end position="47"/>
    </location>
</feature>
<dbReference type="Proteomes" id="UP001283361">
    <property type="component" value="Unassembled WGS sequence"/>
</dbReference>
<comment type="subcellular location">
    <subcellularLocation>
        <location evidence="1">Cytoplasm</location>
        <location evidence="1">Cytoskeleton</location>
    </subcellularLocation>
</comment>
<dbReference type="InterPro" id="IPR039915">
    <property type="entry name" value="TACC"/>
</dbReference>
<dbReference type="InterPro" id="IPR007707">
    <property type="entry name" value="TACC_C"/>
</dbReference>
<dbReference type="EMBL" id="JAWDGP010005530">
    <property type="protein sequence ID" value="KAK3756254.1"/>
    <property type="molecule type" value="Genomic_DNA"/>
</dbReference>
<sequence>MADSEDESVPKSPPLPKKGSYNIDFDALDDSVNPFESKNQLGSSPPIRSSAAYNFDPDALDDIDPFKPRSAVASSPVGSPRSKSYLNNNNNDPFTLVEPAAVPLIAENDVAQSIDGKSGDAELNTKASPKKKKVLKKVKVQSKIKPPKNIKPPEVLSNDIQIFVPGETNVTTGINNTVDNERGSLSSTEQQENQPPTTNIIAFEDNAQKKTRPSSMEEDVPHDPAPEAMVSSSEMDTHFVNTEDLDDLSINTSNALTRGNDINEKQKNAANIVKGKTEMEDSSLPMDLTTEKGTKPSVPQQITQGQHPSDDGSPAMKRSPRRQAGEESKKEKHPAVRALEAAACSEQGTHLKPADTKNESSSEENTFYDAEEYPSSSFAASSKLGQKNSSSAMQSSLPAHDEGGPGKGTMVQLVQEEPSGQVLRYSQTDWNKLKQELELSFQATLLNKEREWSTLLGERDKRLEQAQEANRKLKQTNEDMRTVVAEFEKTISQLQAEKERHKLDLNKTTTELEHDRDQAIEDLQSVESAFSDLHRRYEKSKGIIEGFKKNEEQLKHHVEELQAKLKKSEAKLQSLRSQAEEKLDRANEDIEQIKRSTKSDVARLEAALKKSEIRICTLEESLHRKEKENEELTAICDELIAKVGS</sequence>
<dbReference type="GO" id="GO:0005737">
    <property type="term" value="C:cytoplasm"/>
    <property type="evidence" value="ECO:0007669"/>
    <property type="project" value="TreeGrafter"/>
</dbReference>
<evidence type="ECO:0000313" key="10">
    <source>
        <dbReference type="EMBL" id="KAK3756254.1"/>
    </source>
</evidence>
<feature type="region of interest" description="Disordered" evidence="8">
    <location>
        <begin position="1"/>
        <end position="93"/>
    </location>
</feature>
<reference evidence="10" key="1">
    <citation type="journal article" date="2023" name="G3 (Bethesda)">
        <title>A reference genome for the long-term kleptoplast-retaining sea slug Elysia crispata morphotype clarki.</title>
        <authorList>
            <person name="Eastman K.E."/>
            <person name="Pendleton A.L."/>
            <person name="Shaikh M.A."/>
            <person name="Suttiyut T."/>
            <person name="Ogas R."/>
            <person name="Tomko P."/>
            <person name="Gavelis G."/>
            <person name="Widhalm J.R."/>
            <person name="Wisecaver J.H."/>
        </authorList>
    </citation>
    <scope>NUCLEOTIDE SEQUENCE</scope>
    <source>
        <strain evidence="10">ECLA1</strain>
    </source>
</reference>
<protein>
    <recommendedName>
        <fullName evidence="9">Transforming acidic coiled-coil-containing protein C-terminal domain-containing protein</fullName>
    </recommendedName>
</protein>
<feature type="compositionally biased region" description="Polar residues" evidence="8">
    <location>
        <begin position="72"/>
        <end position="93"/>
    </location>
</feature>
<evidence type="ECO:0000259" key="9">
    <source>
        <dbReference type="Pfam" id="PF05010"/>
    </source>
</evidence>
<feature type="compositionally biased region" description="Basic and acidic residues" evidence="8">
    <location>
        <begin position="323"/>
        <end position="334"/>
    </location>
</feature>
<gene>
    <name evidence="10" type="ORF">RRG08_035315</name>
</gene>
<keyword evidence="4" id="KW-0597">Phosphoprotein</keyword>
<evidence type="ECO:0000256" key="4">
    <source>
        <dbReference type="ARBA" id="ARBA00022553"/>
    </source>
</evidence>
<feature type="compositionally biased region" description="Polar residues" evidence="8">
    <location>
        <begin position="169"/>
        <end position="200"/>
    </location>
</feature>
<dbReference type="FunFam" id="1.20.5.1700:FF:000001">
    <property type="entry name" value="Transforming acidic coiled-coil-containing protein 1 isoform 2"/>
    <property type="match status" value="1"/>
</dbReference>